<protein>
    <submittedName>
        <fullName evidence="1">Uncharacterized protein</fullName>
    </submittedName>
</protein>
<comment type="caution">
    <text evidence="1">The sequence shown here is derived from an EMBL/GenBank/DDBJ whole genome shotgun (WGS) entry which is preliminary data.</text>
</comment>
<dbReference type="AlphaFoldDB" id="A0A821QSI0"/>
<feature type="non-terminal residue" evidence="1">
    <location>
        <position position="1"/>
    </location>
</feature>
<reference evidence="1" key="1">
    <citation type="submission" date="2021-02" db="EMBL/GenBank/DDBJ databases">
        <authorList>
            <person name="Nowell W R."/>
        </authorList>
    </citation>
    <scope>NUCLEOTIDE SEQUENCE</scope>
</reference>
<sequence>VEKPLMSLSTCITEGVPFDAMGIPSRIT</sequence>
<name>A0A821QSI0_9BILA</name>
<keyword evidence="2" id="KW-1185">Reference proteome</keyword>
<dbReference type="Proteomes" id="UP000663873">
    <property type="component" value="Unassembled WGS sequence"/>
</dbReference>
<gene>
    <name evidence="1" type="ORF">UJA718_LOCUS42395</name>
</gene>
<proteinExistence type="predicted"/>
<accession>A0A821QSI0</accession>
<dbReference type="EMBL" id="CAJOBP010054303">
    <property type="protein sequence ID" value="CAF4826409.1"/>
    <property type="molecule type" value="Genomic_DNA"/>
</dbReference>
<evidence type="ECO:0000313" key="2">
    <source>
        <dbReference type="Proteomes" id="UP000663873"/>
    </source>
</evidence>
<organism evidence="1 2">
    <name type="scientific">Rotaria socialis</name>
    <dbReference type="NCBI Taxonomy" id="392032"/>
    <lineage>
        <taxon>Eukaryota</taxon>
        <taxon>Metazoa</taxon>
        <taxon>Spiralia</taxon>
        <taxon>Gnathifera</taxon>
        <taxon>Rotifera</taxon>
        <taxon>Eurotatoria</taxon>
        <taxon>Bdelloidea</taxon>
        <taxon>Philodinida</taxon>
        <taxon>Philodinidae</taxon>
        <taxon>Rotaria</taxon>
    </lineage>
</organism>
<evidence type="ECO:0000313" key="1">
    <source>
        <dbReference type="EMBL" id="CAF4826409.1"/>
    </source>
</evidence>